<dbReference type="GO" id="GO:0016020">
    <property type="term" value="C:membrane"/>
    <property type="evidence" value="ECO:0007669"/>
    <property type="project" value="UniProtKB-SubCell"/>
</dbReference>
<keyword evidence="2 5" id="KW-0812">Transmembrane</keyword>
<gene>
    <name evidence="6" type="ORF">HLA99_09385</name>
</gene>
<keyword evidence="7" id="KW-1185">Reference proteome</keyword>
<comment type="subcellular location">
    <subcellularLocation>
        <location evidence="1">Membrane</location>
        <topology evidence="1">Multi-pass membrane protein</topology>
    </subcellularLocation>
</comment>
<accession>A0A7Y2M1H0</accession>
<evidence type="ECO:0000313" key="6">
    <source>
        <dbReference type="EMBL" id="NNH04059.1"/>
    </source>
</evidence>
<dbReference type="Pfam" id="PF13564">
    <property type="entry name" value="DoxX_2"/>
    <property type="match status" value="1"/>
</dbReference>
<dbReference type="EMBL" id="JABEMB010000011">
    <property type="protein sequence ID" value="NNH04059.1"/>
    <property type="molecule type" value="Genomic_DNA"/>
</dbReference>
<name>A0A7Y2M1H0_9MICO</name>
<protein>
    <submittedName>
        <fullName evidence="6">DoxX family protein</fullName>
    </submittedName>
</protein>
<proteinExistence type="predicted"/>
<evidence type="ECO:0000256" key="3">
    <source>
        <dbReference type="ARBA" id="ARBA00022989"/>
    </source>
</evidence>
<feature type="transmembrane region" description="Helical" evidence="5">
    <location>
        <begin position="99"/>
        <end position="121"/>
    </location>
</feature>
<feature type="transmembrane region" description="Helical" evidence="5">
    <location>
        <begin position="72"/>
        <end position="93"/>
    </location>
</feature>
<reference evidence="6 7" key="1">
    <citation type="submission" date="2020-05" db="EMBL/GenBank/DDBJ databases">
        <title>MicrobeNet Type strains.</title>
        <authorList>
            <person name="Nicholson A.C."/>
        </authorList>
    </citation>
    <scope>NUCLEOTIDE SEQUENCE [LARGE SCALE GENOMIC DNA]</scope>
    <source>
        <strain evidence="6 7">JCM 14282</strain>
    </source>
</reference>
<evidence type="ECO:0000256" key="1">
    <source>
        <dbReference type="ARBA" id="ARBA00004141"/>
    </source>
</evidence>
<comment type="caution">
    <text evidence="6">The sequence shown here is derived from an EMBL/GenBank/DDBJ whole genome shotgun (WGS) entry which is preliminary data.</text>
</comment>
<dbReference type="RefSeq" id="WP_167036582.1">
    <property type="nucleotide sequence ID" value="NZ_BAAANA010000001.1"/>
</dbReference>
<dbReference type="AlphaFoldDB" id="A0A7Y2M1H0"/>
<keyword evidence="3 5" id="KW-1133">Transmembrane helix</keyword>
<organism evidence="6 7">
    <name type="scientific">Microbacterium ulmi</name>
    <dbReference type="NCBI Taxonomy" id="179095"/>
    <lineage>
        <taxon>Bacteria</taxon>
        <taxon>Bacillati</taxon>
        <taxon>Actinomycetota</taxon>
        <taxon>Actinomycetes</taxon>
        <taxon>Micrococcales</taxon>
        <taxon>Microbacteriaceae</taxon>
        <taxon>Microbacterium</taxon>
    </lineage>
</organism>
<evidence type="ECO:0000313" key="7">
    <source>
        <dbReference type="Proteomes" id="UP000543598"/>
    </source>
</evidence>
<keyword evidence="4 5" id="KW-0472">Membrane</keyword>
<evidence type="ECO:0000256" key="2">
    <source>
        <dbReference type="ARBA" id="ARBA00022692"/>
    </source>
</evidence>
<evidence type="ECO:0000256" key="5">
    <source>
        <dbReference type="SAM" id="Phobius"/>
    </source>
</evidence>
<dbReference type="Proteomes" id="UP000543598">
    <property type="component" value="Unassembled WGS sequence"/>
</dbReference>
<dbReference type="InterPro" id="IPR032808">
    <property type="entry name" value="DoxX"/>
</dbReference>
<evidence type="ECO:0000256" key="4">
    <source>
        <dbReference type="ARBA" id="ARBA00023136"/>
    </source>
</evidence>
<sequence>MLIALWIVNALLALVNLAAGGMKLARPKAALARLGQGWVDDFAAPAVKLIGTAEVLGALGLVLPLATGIAPILTPIAAIGIAVLQSGAIATHARRNEPWIVNIVIVALAIVSAVLGFLVVLG</sequence>